<organism evidence="8 9">
    <name type="scientific">Hujiaoplasma nucleasis</name>
    <dbReference type="NCBI Taxonomy" id="2725268"/>
    <lineage>
        <taxon>Bacteria</taxon>
        <taxon>Bacillati</taxon>
        <taxon>Mycoplasmatota</taxon>
        <taxon>Mollicutes</taxon>
        <taxon>Candidatus Izemoplasmatales</taxon>
        <taxon>Hujiaoplasmataceae</taxon>
        <taxon>Hujiaoplasma</taxon>
    </lineage>
</organism>
<feature type="binding site" evidence="6">
    <location>
        <begin position="206"/>
        <end position="210"/>
    </location>
    <ligand>
        <name>ATP</name>
        <dbReference type="ChEBI" id="CHEBI:30616"/>
    </ligand>
</feature>
<evidence type="ECO:0000256" key="7">
    <source>
        <dbReference type="RuleBase" id="RU003835"/>
    </source>
</evidence>
<keyword evidence="6" id="KW-0963">Cytoplasm</keyword>
<reference evidence="8 9" key="1">
    <citation type="submission" date="2020-04" db="EMBL/GenBank/DDBJ databases">
        <authorList>
            <person name="Zheng R.K."/>
            <person name="Sun C.M."/>
        </authorList>
    </citation>
    <scope>NUCLEOTIDE SEQUENCE [LARGE SCALE GENOMIC DNA]</scope>
    <source>
        <strain evidence="9">zrk29</strain>
    </source>
</reference>
<comment type="subunit">
    <text evidence="6">Homodimer.</text>
</comment>
<dbReference type="PROSITE" id="PS01076">
    <property type="entry name" value="ACETATE_KINASE_2"/>
    <property type="match status" value="1"/>
</dbReference>
<dbReference type="RefSeq" id="WP_312031437.1">
    <property type="nucleotide sequence ID" value="NZ_CP051151.1"/>
</dbReference>
<dbReference type="Gene3D" id="3.30.420.40">
    <property type="match status" value="2"/>
</dbReference>
<evidence type="ECO:0000256" key="1">
    <source>
        <dbReference type="ARBA" id="ARBA00008748"/>
    </source>
</evidence>
<keyword evidence="2 6" id="KW-0808">Transferase</keyword>
<name>A0A7L6N526_9MOLU</name>
<dbReference type="PROSITE" id="PS01075">
    <property type="entry name" value="ACETATE_KINASE_1"/>
    <property type="match status" value="1"/>
</dbReference>
<feature type="binding site" evidence="6">
    <location>
        <begin position="281"/>
        <end position="283"/>
    </location>
    <ligand>
        <name>ATP</name>
        <dbReference type="ChEBI" id="CHEBI:30616"/>
    </ligand>
</feature>
<dbReference type="EC" id="2.7.2.1" evidence="6"/>
<feature type="site" description="Transition state stabilizer" evidence="6">
    <location>
        <position position="239"/>
    </location>
</feature>
<dbReference type="InterPro" id="IPR004372">
    <property type="entry name" value="Ac/propionate_kinase"/>
</dbReference>
<dbReference type="PRINTS" id="PR00471">
    <property type="entry name" value="ACETATEKNASE"/>
</dbReference>
<feature type="site" description="Transition state stabilizer" evidence="6">
    <location>
        <position position="178"/>
    </location>
</feature>
<dbReference type="InterPro" id="IPR043129">
    <property type="entry name" value="ATPase_NBD"/>
</dbReference>
<evidence type="ECO:0000256" key="3">
    <source>
        <dbReference type="ARBA" id="ARBA00022741"/>
    </source>
</evidence>
<feature type="binding site" evidence="6">
    <location>
        <position position="382"/>
    </location>
    <ligand>
        <name>Mg(2+)</name>
        <dbReference type="ChEBI" id="CHEBI:18420"/>
    </ligand>
</feature>
<feature type="active site" description="Proton donor/acceptor" evidence="6">
    <location>
        <position position="146"/>
    </location>
</feature>
<feature type="binding site" evidence="6">
    <location>
        <position position="15"/>
    </location>
    <ligand>
        <name>ATP</name>
        <dbReference type="ChEBI" id="CHEBI:30616"/>
    </ligand>
</feature>
<dbReference type="Pfam" id="PF00871">
    <property type="entry name" value="Acetate_kinase"/>
    <property type="match status" value="1"/>
</dbReference>
<keyword evidence="6" id="KW-0479">Metal-binding</keyword>
<feature type="binding site" evidence="6">
    <location>
        <begin position="329"/>
        <end position="333"/>
    </location>
    <ligand>
        <name>ATP</name>
        <dbReference type="ChEBI" id="CHEBI:30616"/>
    </ligand>
</feature>
<dbReference type="GO" id="GO:0005737">
    <property type="term" value="C:cytoplasm"/>
    <property type="evidence" value="ECO:0007669"/>
    <property type="project" value="UniProtKB-SubCell"/>
</dbReference>
<comment type="pathway">
    <text evidence="6">Metabolic intermediate biosynthesis; acetyl-CoA biosynthesis; acetyl-CoA from acetate: step 1/2.</text>
</comment>
<comment type="cofactor">
    <cofactor evidence="6">
        <name>Mg(2+)</name>
        <dbReference type="ChEBI" id="CHEBI:18420"/>
    </cofactor>
    <cofactor evidence="6">
        <name>Mn(2+)</name>
        <dbReference type="ChEBI" id="CHEBI:29035"/>
    </cofactor>
    <text evidence="6">Mg(2+). Can also accept Mn(2+).</text>
</comment>
<dbReference type="CDD" id="cd24010">
    <property type="entry name" value="ASKHA_NBD_AcK_PK"/>
    <property type="match status" value="1"/>
</dbReference>
<dbReference type="PANTHER" id="PTHR21060:SF15">
    <property type="entry name" value="ACETATE KINASE-RELATED"/>
    <property type="match status" value="1"/>
</dbReference>
<keyword evidence="4 6" id="KW-0418">Kinase</keyword>
<dbReference type="PANTHER" id="PTHR21060">
    <property type="entry name" value="ACETATE KINASE"/>
    <property type="match status" value="1"/>
</dbReference>
<gene>
    <name evidence="6" type="primary">ackA</name>
    <name evidence="8" type="ORF">HF295_06940</name>
</gene>
<sequence>MKKIMAVNAGSSSLKFQLLEMPSENMITSGIVERIGMSKSVFSIKVNGEKIEETLDIANHGDAVNLLLNKLIEHDIISSFDEIAGVGHRVVHGGDKISESVVIDEALIQYLEEIIDLAPLHLGPNLTGIKAFKEILPNVKHVGVFDTAFHQTMPEESFLYAVPYDWYTKYKVRKYGFHGTSHKFITQRYAEMMNKDIHDVNIVIAHIGNGASICAVKNGQSIDTSMGFTPLEGIPMGTRSGNIDPAVVEYMASVKHKPVKEIINQLNKKSGYLGLSDLSSDSRDLVSASKEGNHQAALAINVQAKRIADYIASYHNYVGGAEAIIFTAGIGENAKETRENIGSRLAAFGVEIDDKRNNCRGVEQLISTDHSKIKVYVIPTNEEVMIARDTLALL</sequence>
<keyword evidence="3 6" id="KW-0547">Nucleotide-binding</keyword>
<dbReference type="InterPro" id="IPR023865">
    <property type="entry name" value="Aliphatic_acid_kinase_CS"/>
</dbReference>
<dbReference type="UniPathway" id="UPA00340">
    <property type="reaction ID" value="UER00458"/>
</dbReference>
<comment type="subcellular location">
    <subcellularLocation>
        <location evidence="6">Cytoplasm</location>
    </subcellularLocation>
</comment>
<dbReference type="HAMAP" id="MF_00020">
    <property type="entry name" value="Acetate_kinase"/>
    <property type="match status" value="1"/>
</dbReference>
<dbReference type="AlphaFoldDB" id="A0A7L6N526"/>
<comment type="function">
    <text evidence="6">Catalyzes the formation of acetyl phosphate from acetate and ATP. Can also catalyze the reverse reaction.</text>
</comment>
<keyword evidence="5 6" id="KW-0067">ATP-binding</keyword>
<comment type="catalytic activity">
    <reaction evidence="6">
        <text>acetate + ATP = acetyl phosphate + ADP</text>
        <dbReference type="Rhea" id="RHEA:11352"/>
        <dbReference type="ChEBI" id="CHEBI:22191"/>
        <dbReference type="ChEBI" id="CHEBI:30089"/>
        <dbReference type="ChEBI" id="CHEBI:30616"/>
        <dbReference type="ChEBI" id="CHEBI:456216"/>
        <dbReference type="EC" id="2.7.2.1"/>
    </reaction>
</comment>
<dbReference type="InterPro" id="IPR000890">
    <property type="entry name" value="Aliphatic_acid_kin_short-chain"/>
</dbReference>
<dbReference type="GO" id="GO:0000287">
    <property type="term" value="F:magnesium ion binding"/>
    <property type="evidence" value="ECO:0007669"/>
    <property type="project" value="UniProtKB-UniRule"/>
</dbReference>
<evidence type="ECO:0000313" key="8">
    <source>
        <dbReference type="EMBL" id="QLY40592.1"/>
    </source>
</evidence>
<dbReference type="GO" id="GO:0008776">
    <property type="term" value="F:acetate kinase activity"/>
    <property type="evidence" value="ECO:0007669"/>
    <property type="project" value="UniProtKB-UniRule"/>
</dbReference>
<dbReference type="EMBL" id="CP051151">
    <property type="protein sequence ID" value="QLY40592.1"/>
    <property type="molecule type" value="Genomic_DNA"/>
</dbReference>
<evidence type="ECO:0000256" key="6">
    <source>
        <dbReference type="HAMAP-Rule" id="MF_00020"/>
    </source>
</evidence>
<comment type="similarity">
    <text evidence="1 6 7">Belongs to the acetokinase family.</text>
</comment>
<dbReference type="Proteomes" id="UP000512167">
    <property type="component" value="Chromosome"/>
</dbReference>
<dbReference type="KEGG" id="tbk:HF295_06940"/>
<dbReference type="GO" id="GO:0005524">
    <property type="term" value="F:ATP binding"/>
    <property type="evidence" value="ECO:0007669"/>
    <property type="project" value="UniProtKB-KW"/>
</dbReference>
<accession>A0A7L6N526</accession>
<evidence type="ECO:0000256" key="5">
    <source>
        <dbReference type="ARBA" id="ARBA00022840"/>
    </source>
</evidence>
<feature type="binding site" evidence="6">
    <location>
        <position position="8"/>
    </location>
    <ligand>
        <name>Mg(2+)</name>
        <dbReference type="ChEBI" id="CHEBI:18420"/>
    </ligand>
</feature>
<evidence type="ECO:0000313" key="9">
    <source>
        <dbReference type="Proteomes" id="UP000512167"/>
    </source>
</evidence>
<dbReference type="SUPFAM" id="SSF53067">
    <property type="entry name" value="Actin-like ATPase domain"/>
    <property type="match status" value="2"/>
</dbReference>
<dbReference type="NCBIfam" id="TIGR00016">
    <property type="entry name" value="ackA"/>
    <property type="match status" value="1"/>
</dbReference>
<evidence type="ECO:0000256" key="4">
    <source>
        <dbReference type="ARBA" id="ARBA00022777"/>
    </source>
</evidence>
<protein>
    <recommendedName>
        <fullName evidence="6">Acetate kinase</fullName>
        <ecNumber evidence="6">2.7.2.1</ecNumber>
    </recommendedName>
    <alternativeName>
        <fullName evidence="6">Acetokinase</fullName>
    </alternativeName>
</protein>
<dbReference type="GO" id="GO:0006085">
    <property type="term" value="P:acetyl-CoA biosynthetic process"/>
    <property type="evidence" value="ECO:0007669"/>
    <property type="project" value="UniProtKB-UniRule"/>
</dbReference>
<keyword evidence="6" id="KW-0460">Magnesium</keyword>
<dbReference type="PIRSF" id="PIRSF000722">
    <property type="entry name" value="Acetate_prop_kin"/>
    <property type="match status" value="1"/>
</dbReference>
<feature type="binding site" evidence="6">
    <location>
        <position position="89"/>
    </location>
    <ligand>
        <name>substrate</name>
    </ligand>
</feature>
<dbReference type="GO" id="GO:0006083">
    <property type="term" value="P:acetate metabolic process"/>
    <property type="evidence" value="ECO:0007669"/>
    <property type="project" value="TreeGrafter"/>
</dbReference>
<keyword evidence="9" id="KW-1185">Reference proteome</keyword>
<evidence type="ECO:0000256" key="2">
    <source>
        <dbReference type="ARBA" id="ARBA00022679"/>
    </source>
</evidence>
<proteinExistence type="inferred from homology"/>